<evidence type="ECO:0000256" key="1">
    <source>
        <dbReference type="ARBA" id="ARBA00022527"/>
    </source>
</evidence>
<keyword evidence="2 7" id="KW-0808">Transferase</keyword>
<evidence type="ECO:0000256" key="5">
    <source>
        <dbReference type="ARBA" id="ARBA00022840"/>
    </source>
</evidence>
<dbReference type="InterPro" id="IPR036890">
    <property type="entry name" value="HATPase_C_sf"/>
</dbReference>
<evidence type="ECO:0000256" key="4">
    <source>
        <dbReference type="ARBA" id="ARBA00022777"/>
    </source>
</evidence>
<dbReference type="Pfam" id="PF13581">
    <property type="entry name" value="HATPase_c_2"/>
    <property type="match status" value="1"/>
</dbReference>
<evidence type="ECO:0000256" key="7">
    <source>
        <dbReference type="HAMAP-Rule" id="MF_00637"/>
    </source>
</evidence>
<keyword evidence="10" id="KW-1185">Reference proteome</keyword>
<evidence type="ECO:0000256" key="3">
    <source>
        <dbReference type="ARBA" id="ARBA00022741"/>
    </source>
</evidence>
<dbReference type="GO" id="GO:0030436">
    <property type="term" value="P:asexual sporulation"/>
    <property type="evidence" value="ECO:0007669"/>
    <property type="project" value="UniProtKB-UniRule"/>
</dbReference>
<keyword evidence="1 7" id="KW-0723">Serine/threonine-protein kinase</keyword>
<protein>
    <recommendedName>
        <fullName evidence="7">Anti-sigma F factor</fullName>
        <ecNumber evidence="7">2.7.11.1</ecNumber>
    </recommendedName>
    <alternativeName>
        <fullName evidence="7">Stage II sporulation protein AB</fullName>
    </alternativeName>
</protein>
<evidence type="ECO:0000256" key="6">
    <source>
        <dbReference type="ARBA" id="ARBA00022969"/>
    </source>
</evidence>
<dbReference type="GO" id="GO:0106310">
    <property type="term" value="F:protein serine kinase activity"/>
    <property type="evidence" value="ECO:0007669"/>
    <property type="project" value="RHEA"/>
</dbReference>
<comment type="catalytic activity">
    <reaction evidence="7">
        <text>L-seryl-[protein] + ATP = O-phospho-L-seryl-[protein] + ADP + H(+)</text>
        <dbReference type="Rhea" id="RHEA:17989"/>
        <dbReference type="Rhea" id="RHEA-COMP:9863"/>
        <dbReference type="Rhea" id="RHEA-COMP:11604"/>
        <dbReference type="ChEBI" id="CHEBI:15378"/>
        <dbReference type="ChEBI" id="CHEBI:29999"/>
        <dbReference type="ChEBI" id="CHEBI:30616"/>
        <dbReference type="ChEBI" id="CHEBI:83421"/>
        <dbReference type="ChEBI" id="CHEBI:456216"/>
        <dbReference type="EC" id="2.7.11.1"/>
    </reaction>
</comment>
<dbReference type="GO" id="GO:0042174">
    <property type="term" value="P:negative regulation of sporulation resulting in formation of a cellular spore"/>
    <property type="evidence" value="ECO:0007669"/>
    <property type="project" value="InterPro"/>
</dbReference>
<dbReference type="GO" id="GO:0005524">
    <property type="term" value="F:ATP binding"/>
    <property type="evidence" value="ECO:0007669"/>
    <property type="project" value="UniProtKB-KW"/>
</dbReference>
<comment type="similarity">
    <text evidence="7">Belongs to the anti-sigma-factor family.</text>
</comment>
<comment type="function">
    <text evidence="7">Binds to sigma F and blocks its ability to form an RNA polymerase holoenzyme (E-sigma F). Phosphorylates SpoIIAA on a serine residue. This phosphorylation may enable SpoIIAA to act as an anti-anti-sigma factor that counteracts SpoIIAB and thus releases sigma F from inhibition.</text>
</comment>
<dbReference type="HAMAP" id="MF_00637">
    <property type="entry name" value="Anti_sigma_F"/>
    <property type="match status" value="1"/>
</dbReference>
<dbReference type="InterPro" id="IPR010194">
    <property type="entry name" value="Anti-sigma_F"/>
</dbReference>
<dbReference type="RefSeq" id="WP_115483443.1">
    <property type="nucleotide sequence ID" value="NZ_QRCT01000050.1"/>
</dbReference>
<dbReference type="NCBIfam" id="TIGR01925">
    <property type="entry name" value="spIIAB"/>
    <property type="match status" value="1"/>
</dbReference>
<organism evidence="9 10">
    <name type="scientific">Anaerosacchariphilus polymeriproducens</name>
    <dbReference type="NCBI Taxonomy" id="1812858"/>
    <lineage>
        <taxon>Bacteria</taxon>
        <taxon>Bacillati</taxon>
        <taxon>Bacillota</taxon>
        <taxon>Clostridia</taxon>
        <taxon>Lachnospirales</taxon>
        <taxon>Lachnospiraceae</taxon>
        <taxon>Anaerosacchariphilus</taxon>
    </lineage>
</organism>
<dbReference type="PANTHER" id="PTHR35526:SF3">
    <property type="entry name" value="ANTI-SIGMA-F FACTOR RSBW"/>
    <property type="match status" value="1"/>
</dbReference>
<dbReference type="EMBL" id="QRCT01000050">
    <property type="protein sequence ID" value="RDU22262.1"/>
    <property type="molecule type" value="Genomic_DNA"/>
</dbReference>
<dbReference type="SMART" id="SM00387">
    <property type="entry name" value="HATPase_c"/>
    <property type="match status" value="1"/>
</dbReference>
<feature type="domain" description="Histidine kinase/HSP90-like ATPase" evidence="8">
    <location>
        <begin position="39"/>
        <end position="143"/>
    </location>
</feature>
<evidence type="ECO:0000313" key="10">
    <source>
        <dbReference type="Proteomes" id="UP000255036"/>
    </source>
</evidence>
<evidence type="ECO:0000313" key="9">
    <source>
        <dbReference type="EMBL" id="RDU22262.1"/>
    </source>
</evidence>
<keyword evidence="6 7" id="KW-0749">Sporulation</keyword>
<dbReference type="Gene3D" id="3.30.565.10">
    <property type="entry name" value="Histidine kinase-like ATPase, C-terminal domain"/>
    <property type="match status" value="1"/>
</dbReference>
<keyword evidence="5 7" id="KW-0067">ATP-binding</keyword>
<dbReference type="AlphaFoldDB" id="A0A371ARU6"/>
<dbReference type="PANTHER" id="PTHR35526">
    <property type="entry name" value="ANTI-SIGMA-F FACTOR RSBW-RELATED"/>
    <property type="match status" value="1"/>
</dbReference>
<evidence type="ECO:0000256" key="2">
    <source>
        <dbReference type="ARBA" id="ARBA00022679"/>
    </source>
</evidence>
<keyword evidence="4 7" id="KW-0418">Kinase</keyword>
<dbReference type="EC" id="2.7.11.1" evidence="7"/>
<dbReference type="InterPro" id="IPR003594">
    <property type="entry name" value="HATPase_dom"/>
</dbReference>
<comment type="caution">
    <text evidence="9">The sequence shown here is derived from an EMBL/GenBank/DDBJ whole genome shotgun (WGS) entry which is preliminary data.</text>
</comment>
<dbReference type="OrthoDB" id="9768808at2"/>
<proteinExistence type="inferred from homology"/>
<dbReference type="SUPFAM" id="SSF55874">
    <property type="entry name" value="ATPase domain of HSP90 chaperone/DNA topoisomerase II/histidine kinase"/>
    <property type="match status" value="1"/>
</dbReference>
<gene>
    <name evidence="7" type="primary">spoIIAB</name>
    <name evidence="9" type="ORF">DWV06_17240</name>
</gene>
<comment type="catalytic activity">
    <reaction evidence="7">
        <text>L-threonyl-[protein] + ATP = O-phospho-L-threonyl-[protein] + ADP + H(+)</text>
        <dbReference type="Rhea" id="RHEA:46608"/>
        <dbReference type="Rhea" id="RHEA-COMP:11060"/>
        <dbReference type="Rhea" id="RHEA-COMP:11605"/>
        <dbReference type="ChEBI" id="CHEBI:15378"/>
        <dbReference type="ChEBI" id="CHEBI:30013"/>
        <dbReference type="ChEBI" id="CHEBI:30616"/>
        <dbReference type="ChEBI" id="CHEBI:61977"/>
        <dbReference type="ChEBI" id="CHEBI:456216"/>
        <dbReference type="EC" id="2.7.11.1"/>
    </reaction>
</comment>
<dbReference type="InterPro" id="IPR050267">
    <property type="entry name" value="Anti-sigma-factor_SerPK"/>
</dbReference>
<sequence>MNTKQTNEMQIEFDSKSENEGFARVAVAAFLTQLNPTVEEVADVKTAVSEAVTNSIIHGYEKKRGKIFIRCIMQEDEIVVSISDKGKGIADIKKAMEPLFTTKPELERSGMGFAFMEAFMDQVDVISEVGIGTTVTMKKKIENSSTFRVSGDELNG</sequence>
<dbReference type="GO" id="GO:0004674">
    <property type="term" value="F:protein serine/threonine kinase activity"/>
    <property type="evidence" value="ECO:0007669"/>
    <property type="project" value="UniProtKB-KW"/>
</dbReference>
<reference evidence="9 10" key="1">
    <citation type="submission" date="2018-07" db="EMBL/GenBank/DDBJ databases">
        <title>Anaerosacharophilus polymeroproducens gen. nov. sp. nov., an anaerobic bacterium isolated from salt field.</title>
        <authorList>
            <person name="Kim W."/>
            <person name="Yang S.-H."/>
            <person name="Oh J."/>
            <person name="Lee J.-H."/>
            <person name="Kwon K.K."/>
        </authorList>
    </citation>
    <scope>NUCLEOTIDE SEQUENCE [LARGE SCALE GENOMIC DNA]</scope>
    <source>
        <strain evidence="9 10">MCWD5</strain>
    </source>
</reference>
<dbReference type="Proteomes" id="UP000255036">
    <property type="component" value="Unassembled WGS sequence"/>
</dbReference>
<keyword evidence="3 7" id="KW-0547">Nucleotide-binding</keyword>
<name>A0A371ARU6_9FIRM</name>
<dbReference type="GO" id="GO:0030435">
    <property type="term" value="P:sporulation resulting in formation of a cellular spore"/>
    <property type="evidence" value="ECO:0007669"/>
    <property type="project" value="UniProtKB-KW"/>
</dbReference>
<accession>A0A371ARU6</accession>
<evidence type="ECO:0000259" key="8">
    <source>
        <dbReference type="SMART" id="SM00387"/>
    </source>
</evidence>
<dbReference type="GO" id="GO:0016989">
    <property type="term" value="F:sigma factor antagonist activity"/>
    <property type="evidence" value="ECO:0007669"/>
    <property type="project" value="InterPro"/>
</dbReference>